<evidence type="ECO:0000256" key="4">
    <source>
        <dbReference type="ARBA" id="ARBA00022490"/>
    </source>
</evidence>
<dbReference type="GO" id="GO:0005737">
    <property type="term" value="C:cytoplasm"/>
    <property type="evidence" value="ECO:0007669"/>
    <property type="project" value="UniProtKB-SubCell"/>
</dbReference>
<proteinExistence type="inferred from homology"/>
<dbReference type="Pfam" id="PF14050">
    <property type="entry name" value="Nudc_N"/>
    <property type="match status" value="1"/>
</dbReference>
<dbReference type="Gene3D" id="2.60.40.790">
    <property type="match status" value="1"/>
</dbReference>
<comment type="similarity">
    <text evidence="2">Belongs to the nudC family.</text>
</comment>
<dbReference type="SUPFAM" id="SSF49764">
    <property type="entry name" value="HSP20-like chaperones"/>
    <property type="match status" value="1"/>
</dbReference>
<feature type="region of interest" description="Disordered" evidence="7">
    <location>
        <begin position="66"/>
        <end position="185"/>
    </location>
</feature>
<dbReference type="CDD" id="cd06492">
    <property type="entry name" value="p23_mNUDC_like"/>
    <property type="match status" value="1"/>
</dbReference>
<comment type="caution">
    <text evidence="9">The sequence shown here is derived from an EMBL/GenBank/DDBJ whole genome shotgun (WGS) entry which is preliminary data.</text>
</comment>
<feature type="compositionally biased region" description="Basic and acidic residues" evidence="7">
    <location>
        <begin position="89"/>
        <end position="102"/>
    </location>
</feature>
<evidence type="ECO:0000256" key="3">
    <source>
        <dbReference type="ARBA" id="ARBA00017641"/>
    </source>
</evidence>
<keyword evidence="4" id="KW-0963">Cytoplasm</keyword>
<dbReference type="GO" id="GO:0051082">
    <property type="term" value="F:unfolded protein binding"/>
    <property type="evidence" value="ECO:0007669"/>
    <property type="project" value="TreeGrafter"/>
</dbReference>
<dbReference type="PANTHER" id="PTHR12356:SF3">
    <property type="entry name" value="NUCLEAR MIGRATION PROTEIN NUDC"/>
    <property type="match status" value="1"/>
</dbReference>
<dbReference type="InterPro" id="IPR008978">
    <property type="entry name" value="HSP20-like_chaperone"/>
</dbReference>
<evidence type="ECO:0000256" key="6">
    <source>
        <dbReference type="ARBA" id="ARBA00030427"/>
    </source>
</evidence>
<evidence type="ECO:0000313" key="10">
    <source>
        <dbReference type="Proteomes" id="UP000681967"/>
    </source>
</evidence>
<evidence type="ECO:0000256" key="2">
    <source>
        <dbReference type="ARBA" id="ARBA00010513"/>
    </source>
</evidence>
<feature type="domain" description="CS" evidence="8">
    <location>
        <begin position="180"/>
        <end position="271"/>
    </location>
</feature>
<reference evidence="9" key="1">
    <citation type="submission" date="2021-02" db="EMBL/GenBank/DDBJ databases">
        <authorList>
            <person name="Nowell W R."/>
        </authorList>
    </citation>
    <scope>NUCLEOTIDE SEQUENCE</scope>
</reference>
<evidence type="ECO:0000256" key="7">
    <source>
        <dbReference type="SAM" id="MobiDB-lite"/>
    </source>
</evidence>
<dbReference type="Gene3D" id="2.120.10.30">
    <property type="entry name" value="TolB, C-terminal domain"/>
    <property type="match status" value="1"/>
</dbReference>
<dbReference type="PANTHER" id="PTHR12356">
    <property type="entry name" value="NUCLEAR MOVEMENT PROTEIN NUDC"/>
    <property type="match status" value="1"/>
</dbReference>
<evidence type="ECO:0000313" key="9">
    <source>
        <dbReference type="EMBL" id="CAF3843815.1"/>
    </source>
</evidence>
<organism evidence="9 10">
    <name type="scientific">Rotaria magnacalcarata</name>
    <dbReference type="NCBI Taxonomy" id="392030"/>
    <lineage>
        <taxon>Eukaryota</taxon>
        <taxon>Metazoa</taxon>
        <taxon>Spiralia</taxon>
        <taxon>Gnathifera</taxon>
        <taxon>Rotifera</taxon>
        <taxon>Eurotatoria</taxon>
        <taxon>Bdelloidea</taxon>
        <taxon>Philodinida</taxon>
        <taxon>Philodinidae</taxon>
        <taxon>Rotaria</taxon>
    </lineage>
</organism>
<comment type="subcellular location">
    <subcellularLocation>
        <location evidence="1">Cytoplasm</location>
    </subcellularLocation>
</comment>
<dbReference type="InterPro" id="IPR025934">
    <property type="entry name" value="NudC_N_dom"/>
</dbReference>
<evidence type="ECO:0000259" key="8">
    <source>
        <dbReference type="PROSITE" id="PS51203"/>
    </source>
</evidence>
<dbReference type="FunFam" id="2.60.40.790:FF:000001">
    <property type="entry name" value="Nuclear migration protein nudC"/>
    <property type="match status" value="1"/>
</dbReference>
<name>A0A8S2K9J9_9BILA</name>
<keyword evidence="5" id="KW-0597">Phosphoprotein</keyword>
<evidence type="ECO:0000256" key="5">
    <source>
        <dbReference type="ARBA" id="ARBA00022553"/>
    </source>
</evidence>
<protein>
    <recommendedName>
        <fullName evidence="3">Nuclear migration protein nudC</fullName>
    </recommendedName>
    <alternativeName>
        <fullName evidence="6">Nuclear distribution protein C homolog</fullName>
    </alternativeName>
</protein>
<evidence type="ECO:0000256" key="1">
    <source>
        <dbReference type="ARBA" id="ARBA00004496"/>
    </source>
</evidence>
<feature type="non-terminal residue" evidence="9">
    <location>
        <position position="801"/>
    </location>
</feature>
<gene>
    <name evidence="9" type="ORF">BYL167_LOCUS5447</name>
</gene>
<dbReference type="EMBL" id="CAJOBH010001244">
    <property type="protein sequence ID" value="CAF3843815.1"/>
    <property type="molecule type" value="Genomic_DNA"/>
</dbReference>
<accession>A0A8S2K9J9</accession>
<dbReference type="Proteomes" id="UP000681967">
    <property type="component" value="Unassembled WGS sequence"/>
</dbReference>
<dbReference type="InterPro" id="IPR007052">
    <property type="entry name" value="CS_dom"/>
</dbReference>
<dbReference type="PROSITE" id="PS51203">
    <property type="entry name" value="CS"/>
    <property type="match status" value="1"/>
</dbReference>
<feature type="compositionally biased region" description="Basic and acidic residues" evidence="7">
    <location>
        <begin position="66"/>
        <end position="82"/>
    </location>
</feature>
<dbReference type="AlphaFoldDB" id="A0A8S2K9J9"/>
<dbReference type="InterPro" id="IPR037898">
    <property type="entry name" value="NudC_fam"/>
</dbReference>
<dbReference type="SUPFAM" id="SSF50993">
    <property type="entry name" value="Peptidase/esterase 'gauge' domain"/>
    <property type="match status" value="1"/>
</dbReference>
<dbReference type="Pfam" id="PF04969">
    <property type="entry name" value="CS"/>
    <property type="match status" value="1"/>
</dbReference>
<dbReference type="InterPro" id="IPR011042">
    <property type="entry name" value="6-blade_b-propeller_TolB-like"/>
</dbReference>
<dbReference type="GO" id="GO:0006457">
    <property type="term" value="P:protein folding"/>
    <property type="evidence" value="ECO:0007669"/>
    <property type="project" value="TreeGrafter"/>
</dbReference>
<sequence>MSDTEKYDAILMNVASQHTGGIQELLDTLFGFFARKTDLYTSPNVTDKPEDLILKAFRKWEKVAVEKHKKDKAERDETDRIRRDKLRRKREEEEAAKNESSRIVEVTDEEAEKIKQESAQAKAQKLATDDETPVEKQSEPATTTESSGDNDENNKDAKKEDEDENEDDKGKEKPNKGNGWDGPEYSWTQTLEEIDLRVPIKLNIRVKSKDIIVKFERKHLYVGLRGHPPIIDGETFAELKKEESMWTLDDGKAIHIVIEKINKMEWWSRVVKTDPEINTRKVQPENSKLSDLDGETRSMVEKMMYDQHRREAGLPTSDEQKKQDMLKKFMEAHPEMDFTKCNPQSTVTASLATTPAGTTPVTLTNTIATIWNESDYQSNSQYYQSLTNSHYFNQTDNLRLDRLSSPQLHPVDGRSLIYWRQQYHMPDLRGSTTTLHWQDLHSNKNVQLTRPIWGKHDQQFTWIDKNTILFLSNRASSDLTQIFQLTLPDDLSSLSGFIEPTQITNYSLNIDNLLVNRNATRLAFSCQVYANLDIEQTNARKQAELDSGRTIYKFDKLYIRHWDEYYTGLRNHPFIVSINRQTNGIFQLSPYPVDVLFNIDSDSPTKPFGDAKAQWSFSASGNSFAFTRQHDEDSSVAWTTNLDVYTVDLRTATQSPVCITCENIATDTDPSYSPTDENLLIYRSHSVPGYESDQYKVKVYNGSMNTKVTLLDNWDRSIQAMTWSPNGQSLYLEIGEEASNVIYYLENIYTNHSVDLLIDNGTSHNIHPDATQERTFVFTYESILEPANIYLYSWNGSIRAL</sequence>